<evidence type="ECO:0000313" key="3">
    <source>
        <dbReference type="Proteomes" id="UP000026960"/>
    </source>
</evidence>
<reference evidence="2" key="2">
    <citation type="submission" date="2015-03" db="UniProtKB">
        <authorList>
            <consortium name="EnsemblPlants"/>
        </authorList>
    </citation>
    <scope>IDENTIFICATION</scope>
</reference>
<protein>
    <submittedName>
        <fullName evidence="2">Uncharacterized protein</fullName>
    </submittedName>
</protein>
<evidence type="ECO:0000313" key="2">
    <source>
        <dbReference type="EnsemblPlants" id="OBART05G18680.1"/>
    </source>
</evidence>
<sequence>MSKKCDGALRLAEEGEEARRGEGEMTLQMEPPPPPPRRSVSTSCDLHPGETFTGFCAACLRERLAGLEASTAAAAAAPGRRSTSAIRSLFSRPFVAAVRS</sequence>
<organism evidence="2">
    <name type="scientific">Oryza barthii</name>
    <dbReference type="NCBI Taxonomy" id="65489"/>
    <lineage>
        <taxon>Eukaryota</taxon>
        <taxon>Viridiplantae</taxon>
        <taxon>Streptophyta</taxon>
        <taxon>Embryophyta</taxon>
        <taxon>Tracheophyta</taxon>
        <taxon>Spermatophyta</taxon>
        <taxon>Magnoliopsida</taxon>
        <taxon>Liliopsida</taxon>
        <taxon>Poales</taxon>
        <taxon>Poaceae</taxon>
        <taxon>BOP clade</taxon>
        <taxon>Oryzoideae</taxon>
        <taxon>Oryzeae</taxon>
        <taxon>Oryzinae</taxon>
        <taxon>Oryza</taxon>
    </lineage>
</organism>
<proteinExistence type="predicted"/>
<dbReference type="HOGENOM" id="CLU_2310387_0_0_1"/>
<dbReference type="Gramene" id="OBART05G18680.1">
    <property type="protein sequence ID" value="OBART05G18680.1"/>
    <property type="gene ID" value="OBART05G18680"/>
</dbReference>
<dbReference type="PANTHER" id="PTHR31659">
    <property type="entry name" value="PROTEIN: UPF0503-LIKE PROTEIN, PUTATIVE (DUF740)-RELATED"/>
    <property type="match status" value="1"/>
</dbReference>
<dbReference type="Pfam" id="PF05340">
    <property type="entry name" value="DUF740"/>
    <property type="match status" value="1"/>
</dbReference>
<dbReference type="eggNOG" id="ENOG502QR95">
    <property type="taxonomic scope" value="Eukaryota"/>
</dbReference>
<reference evidence="2" key="1">
    <citation type="journal article" date="2009" name="Rice">
        <title>De Novo Next Generation Sequencing of Plant Genomes.</title>
        <authorList>
            <person name="Rounsley S."/>
            <person name="Marri P.R."/>
            <person name="Yu Y."/>
            <person name="He R."/>
            <person name="Sisneros N."/>
            <person name="Goicoechea J.L."/>
            <person name="Lee S.J."/>
            <person name="Angelova A."/>
            <person name="Kudrna D."/>
            <person name="Luo M."/>
            <person name="Affourtit J."/>
            <person name="Desany B."/>
            <person name="Knight J."/>
            <person name="Niazi F."/>
            <person name="Egholm M."/>
            <person name="Wing R.A."/>
        </authorList>
    </citation>
    <scope>NUCLEOTIDE SEQUENCE [LARGE SCALE GENOMIC DNA]</scope>
    <source>
        <strain evidence="2">cv. IRGC 105608</strain>
    </source>
</reference>
<accession>A0A0D3G8D9</accession>
<feature type="region of interest" description="Disordered" evidence="1">
    <location>
        <begin position="1"/>
        <end position="42"/>
    </location>
</feature>
<feature type="compositionally biased region" description="Basic and acidic residues" evidence="1">
    <location>
        <begin position="1"/>
        <end position="23"/>
    </location>
</feature>
<dbReference type="PANTHER" id="PTHR31659:SF9">
    <property type="entry name" value="PROTEIN: UPF0503-LIKE PROTEIN, PUTATIVE (DUF740)-RELATED"/>
    <property type="match status" value="1"/>
</dbReference>
<name>A0A0D3G8D9_9ORYZ</name>
<dbReference type="InterPro" id="IPR008004">
    <property type="entry name" value="OCTOPUS-like"/>
</dbReference>
<keyword evidence="3" id="KW-1185">Reference proteome</keyword>
<dbReference type="AlphaFoldDB" id="A0A0D3G8D9"/>
<evidence type="ECO:0000256" key="1">
    <source>
        <dbReference type="SAM" id="MobiDB-lite"/>
    </source>
</evidence>
<dbReference type="Proteomes" id="UP000026960">
    <property type="component" value="Chromosome 5"/>
</dbReference>
<dbReference type="EnsemblPlants" id="OBART05G18680.1">
    <property type="protein sequence ID" value="OBART05G18680.1"/>
    <property type="gene ID" value="OBART05G18680"/>
</dbReference>
<dbReference type="PaxDb" id="65489-OBART05G18680.1"/>
<dbReference type="STRING" id="65489.A0A0D3G8D9"/>